<keyword evidence="2 3" id="KW-0808">Transferase</keyword>
<comment type="catalytic activity">
    <reaction evidence="3">
        <text>butanoate + acetyl-CoA = butanoyl-CoA + acetate</text>
        <dbReference type="Rhea" id="RHEA:30071"/>
        <dbReference type="ChEBI" id="CHEBI:17968"/>
        <dbReference type="ChEBI" id="CHEBI:30089"/>
        <dbReference type="ChEBI" id="CHEBI:57288"/>
        <dbReference type="ChEBI" id="CHEBI:57371"/>
    </reaction>
</comment>
<dbReference type="Gene3D" id="3.30.750.70">
    <property type="entry name" value="4-hydroxybutyrate coenzyme like domains"/>
    <property type="match status" value="1"/>
</dbReference>
<dbReference type="UniPathway" id="UPA00863"/>
<dbReference type="GO" id="GO:0006084">
    <property type="term" value="P:acetyl-CoA metabolic process"/>
    <property type="evidence" value="ECO:0007669"/>
    <property type="project" value="UniProtKB-UniRule"/>
</dbReference>
<evidence type="ECO:0000313" key="6">
    <source>
        <dbReference type="EMBL" id="VYS80426.1"/>
    </source>
</evidence>
<feature type="active site" description="5-glutamyl coenzyme A thioester intermediate" evidence="3">
    <location>
        <position position="244"/>
    </location>
</feature>
<dbReference type="RefSeq" id="WP_156328534.1">
    <property type="nucleotide sequence ID" value="NZ_CACRSW010000004.1"/>
</dbReference>
<evidence type="ECO:0000256" key="2">
    <source>
        <dbReference type="ARBA" id="ARBA00022679"/>
    </source>
</evidence>
<dbReference type="PANTHER" id="PTHR21432:SF20">
    <property type="entry name" value="ACETYL-COA HYDROLASE"/>
    <property type="match status" value="1"/>
</dbReference>
<gene>
    <name evidence="6" type="primary">cat1</name>
    <name evidence="6" type="ORF">AVLFYP127_01400</name>
</gene>
<dbReference type="EC" id="2.8.3.-" evidence="3"/>
<sequence>MDYNKLYKEKLISAEDAAKLVKDGDYVDYSWGIISPHDFDEAFAKEITKLNDIVVRGGVELEKFKLFDADPKNEHFVYNSWHSLGAIRKLAGEGRAFYAPIKYSELPKYYRTSIKKPNVFVTQATPMDEHGNFNFGISASHLYAAIENSDIVIIEVNKNVPRGLGGFENFVNIKDVDYIIEGSNPEMVALGKANPSDLDKEVAKYVVEELVDGACLQIGIGGLPTAIGKEIANSDLKDLGVHTEMYVDSFVELSKAGKITGKKKNIDRGRQVYAFAAGSKELYDFIDNNEQLCAAPVDYCNGIEQISALDNFMSINSALEVDLNGIVSAESSGTKHISGSGGALDFMIGAYNSKGGKSFVTLHSSRVDKKGVRHSNIVPRLIEGTQPTGCRANTHYVATEYGMVNLKGQSLWERTEKLISIAHPDFRDELIKEAESMRIWRKSNK</sequence>
<evidence type="ECO:0000259" key="5">
    <source>
        <dbReference type="Pfam" id="PF13336"/>
    </source>
</evidence>
<comment type="function">
    <text evidence="3">Coenzyme A-transferase that converts butyrate to butyryl-CoA.</text>
</comment>
<dbReference type="InterPro" id="IPR038460">
    <property type="entry name" value="AcetylCoA_hyd_C_sf"/>
</dbReference>
<dbReference type="InterPro" id="IPR026888">
    <property type="entry name" value="AcetylCoA_hyd_C"/>
</dbReference>
<dbReference type="Pfam" id="PF02550">
    <property type="entry name" value="AcetylCoA_hydro"/>
    <property type="match status" value="1"/>
</dbReference>
<organism evidence="6">
    <name type="scientific">Anaerococcus vaginalis</name>
    <dbReference type="NCBI Taxonomy" id="33037"/>
    <lineage>
        <taxon>Bacteria</taxon>
        <taxon>Bacillati</taxon>
        <taxon>Bacillota</taxon>
        <taxon>Tissierellia</taxon>
        <taxon>Tissierellales</taxon>
        <taxon>Peptoniphilaceae</taxon>
        <taxon>Anaerococcus</taxon>
    </lineage>
</organism>
<evidence type="ECO:0000256" key="3">
    <source>
        <dbReference type="HAMAP-Rule" id="MF_03228"/>
    </source>
</evidence>
<feature type="binding site" evidence="3">
    <location>
        <begin position="219"/>
        <end position="223"/>
    </location>
    <ligand>
        <name>CoA</name>
        <dbReference type="ChEBI" id="CHEBI:57287"/>
    </ligand>
</feature>
<comment type="similarity">
    <text evidence="1 3">Belongs to the acetyl-CoA hydrolase/transferase family.</text>
</comment>
<keyword evidence="3" id="KW-0443">Lipid metabolism</keyword>
<dbReference type="Pfam" id="PF13336">
    <property type="entry name" value="AcetylCoA_hyd_C"/>
    <property type="match status" value="1"/>
</dbReference>
<dbReference type="GO" id="GO:0006083">
    <property type="term" value="P:acetate metabolic process"/>
    <property type="evidence" value="ECO:0007669"/>
    <property type="project" value="InterPro"/>
</dbReference>
<dbReference type="Gene3D" id="3.40.1080.20">
    <property type="entry name" value="Acetyl-CoA hydrolase/transferase C-terminal domain"/>
    <property type="match status" value="1"/>
</dbReference>
<dbReference type="EMBL" id="CACRSW010000004">
    <property type="protein sequence ID" value="VYS80426.1"/>
    <property type="molecule type" value="Genomic_DNA"/>
</dbReference>
<feature type="domain" description="Acetyl-CoA hydrolase/transferase C-terminal" evidence="5">
    <location>
        <begin position="278"/>
        <end position="434"/>
    </location>
</feature>
<dbReference type="GO" id="GO:0005737">
    <property type="term" value="C:cytoplasm"/>
    <property type="evidence" value="ECO:0007669"/>
    <property type="project" value="UniProtKB-SubCell"/>
</dbReference>
<dbReference type="SUPFAM" id="SSF100950">
    <property type="entry name" value="NagB/RpiA/CoA transferase-like"/>
    <property type="match status" value="2"/>
</dbReference>
<dbReference type="Gene3D" id="3.40.1080.10">
    <property type="entry name" value="Glutaconate Coenzyme A-transferase"/>
    <property type="match status" value="1"/>
</dbReference>
<protein>
    <recommendedName>
        <fullName evidence="3">Probable butyrate:acetyl-CoA coenzyme A-transferase</fullName>
        <shortName evidence="3">Butyrate CoA-transferase</shortName>
        <ecNumber evidence="3">2.8.3.-</ecNumber>
    </recommendedName>
</protein>
<comment type="subcellular location">
    <subcellularLocation>
        <location evidence="3">Cytoplasm</location>
    </subcellularLocation>
</comment>
<dbReference type="PANTHER" id="PTHR21432">
    <property type="entry name" value="ACETYL-COA HYDROLASE-RELATED"/>
    <property type="match status" value="1"/>
</dbReference>
<evidence type="ECO:0000259" key="4">
    <source>
        <dbReference type="Pfam" id="PF02550"/>
    </source>
</evidence>
<dbReference type="InterPro" id="IPR046433">
    <property type="entry name" value="ActCoA_hydro"/>
</dbReference>
<proteinExistence type="inferred from homology"/>
<dbReference type="HAMAP" id="MF_03228">
    <property type="entry name" value="But_CoA_trans"/>
    <property type="match status" value="1"/>
</dbReference>
<dbReference type="GO" id="GO:0019605">
    <property type="term" value="P:butyrate metabolic process"/>
    <property type="evidence" value="ECO:0007669"/>
    <property type="project" value="UniProtKB-UniRule"/>
</dbReference>
<dbReference type="InterPro" id="IPR003702">
    <property type="entry name" value="ActCoA_hydro_N"/>
</dbReference>
<keyword evidence="3" id="KW-0963">Cytoplasm</keyword>
<dbReference type="GO" id="GO:0008775">
    <property type="term" value="F:acetate CoA-transferase activity"/>
    <property type="evidence" value="ECO:0007669"/>
    <property type="project" value="InterPro"/>
</dbReference>
<evidence type="ECO:0000256" key="1">
    <source>
        <dbReference type="ARBA" id="ARBA00009632"/>
    </source>
</evidence>
<dbReference type="AlphaFoldDB" id="A0A6N2RHU2"/>
<dbReference type="InterPro" id="IPR037171">
    <property type="entry name" value="NagB/RpiA_transferase-like"/>
</dbReference>
<comment type="pathway">
    <text evidence="3">Lipid metabolism; butanoate metabolism.</text>
</comment>
<accession>A0A6N2RHU2</accession>
<name>A0A6N2RHU2_9FIRM</name>
<feature type="binding site" evidence="3">
    <location>
        <position position="319"/>
    </location>
    <ligand>
        <name>CoA</name>
        <dbReference type="ChEBI" id="CHEBI:57287"/>
    </ligand>
</feature>
<reference evidence="6" key="1">
    <citation type="submission" date="2019-11" db="EMBL/GenBank/DDBJ databases">
        <authorList>
            <person name="Feng L."/>
        </authorList>
    </citation>
    <scope>NUCLEOTIDE SEQUENCE</scope>
    <source>
        <strain evidence="6">AvaginalisLFYP127</strain>
    </source>
</reference>
<feature type="binding site" evidence="3">
    <location>
        <position position="342"/>
    </location>
    <ligand>
        <name>CoA</name>
        <dbReference type="ChEBI" id="CHEBI:57287"/>
    </ligand>
</feature>
<dbReference type="InterPro" id="IPR023990">
    <property type="entry name" value="Butryl-CoA_acetate_CoA_Tfrase"/>
</dbReference>
<feature type="domain" description="Acetyl-CoA hydrolase/transferase N-terminal" evidence="4">
    <location>
        <begin position="4"/>
        <end position="182"/>
    </location>
</feature>
<keyword evidence="3" id="KW-0276">Fatty acid metabolism</keyword>